<feature type="region of interest" description="Disordered" evidence="5">
    <location>
        <begin position="822"/>
        <end position="942"/>
    </location>
</feature>
<dbReference type="PANTHER" id="PTHR21639:SF5">
    <property type="entry name" value="DBF4-TYPE ZINC FINGER-CONTAINING PROTEIN 2"/>
    <property type="match status" value="1"/>
</dbReference>
<feature type="compositionally biased region" description="Basic residues" evidence="5">
    <location>
        <begin position="510"/>
        <end position="520"/>
    </location>
</feature>
<feature type="region of interest" description="Disordered" evidence="5">
    <location>
        <begin position="123"/>
        <end position="305"/>
    </location>
</feature>
<dbReference type="InterPro" id="IPR006572">
    <property type="entry name" value="Znf_DBF"/>
</dbReference>
<evidence type="ECO:0000256" key="3">
    <source>
        <dbReference type="ARBA" id="ARBA00022833"/>
    </source>
</evidence>
<dbReference type="GO" id="GO:0008270">
    <property type="term" value="F:zinc ion binding"/>
    <property type="evidence" value="ECO:0007669"/>
    <property type="project" value="UniProtKB-KW"/>
</dbReference>
<evidence type="ECO:0000313" key="8">
    <source>
        <dbReference type="Proteomes" id="UP000823561"/>
    </source>
</evidence>
<keyword evidence="3" id="KW-0862">Zinc</keyword>
<evidence type="ECO:0000256" key="5">
    <source>
        <dbReference type="SAM" id="MobiDB-lite"/>
    </source>
</evidence>
<evidence type="ECO:0000256" key="1">
    <source>
        <dbReference type="ARBA" id="ARBA00022723"/>
    </source>
</evidence>
<feature type="compositionally biased region" description="Basic and acidic residues" evidence="5">
    <location>
        <begin position="14"/>
        <end position="27"/>
    </location>
</feature>
<dbReference type="Pfam" id="PF07535">
    <property type="entry name" value="zf-DBF"/>
    <property type="match status" value="1"/>
</dbReference>
<gene>
    <name evidence="7" type="ORF">AALO_G00224690</name>
</gene>
<dbReference type="InterPro" id="IPR038545">
    <property type="entry name" value="Znf_DBF_sf"/>
</dbReference>
<feature type="region of interest" description="Disordered" evidence="5">
    <location>
        <begin position="1"/>
        <end position="44"/>
    </location>
</feature>
<feature type="compositionally biased region" description="Basic and acidic residues" evidence="5">
    <location>
        <begin position="128"/>
        <end position="141"/>
    </location>
</feature>
<feature type="region of interest" description="Disordered" evidence="5">
    <location>
        <begin position="510"/>
        <end position="529"/>
    </location>
</feature>
<keyword evidence="1" id="KW-0479">Metal-binding</keyword>
<evidence type="ECO:0000259" key="6">
    <source>
        <dbReference type="PROSITE" id="PS51265"/>
    </source>
</evidence>
<proteinExistence type="predicted"/>
<feature type="compositionally biased region" description="Low complexity" evidence="5">
    <location>
        <begin position="213"/>
        <end position="225"/>
    </location>
</feature>
<feature type="compositionally biased region" description="Polar residues" evidence="5">
    <location>
        <begin position="283"/>
        <end position="296"/>
    </location>
</feature>
<feature type="compositionally biased region" description="Basic residues" evidence="5">
    <location>
        <begin position="676"/>
        <end position="688"/>
    </location>
</feature>
<dbReference type="AlphaFoldDB" id="A0AAV6G2I1"/>
<evidence type="ECO:0000313" key="7">
    <source>
        <dbReference type="EMBL" id="KAG5267702.1"/>
    </source>
</evidence>
<feature type="region of interest" description="Disordered" evidence="5">
    <location>
        <begin position="355"/>
        <end position="386"/>
    </location>
</feature>
<organism evidence="7 8">
    <name type="scientific">Alosa alosa</name>
    <name type="common">allis shad</name>
    <dbReference type="NCBI Taxonomy" id="278164"/>
    <lineage>
        <taxon>Eukaryota</taxon>
        <taxon>Metazoa</taxon>
        <taxon>Chordata</taxon>
        <taxon>Craniata</taxon>
        <taxon>Vertebrata</taxon>
        <taxon>Euteleostomi</taxon>
        <taxon>Actinopterygii</taxon>
        <taxon>Neopterygii</taxon>
        <taxon>Teleostei</taxon>
        <taxon>Clupei</taxon>
        <taxon>Clupeiformes</taxon>
        <taxon>Clupeoidei</taxon>
        <taxon>Clupeidae</taxon>
        <taxon>Alosa</taxon>
    </lineage>
</organism>
<feature type="compositionally biased region" description="Basic residues" evidence="5">
    <location>
        <begin position="265"/>
        <end position="274"/>
    </location>
</feature>
<comment type="caution">
    <text evidence="7">The sequence shown here is derived from an EMBL/GenBank/DDBJ whole genome shotgun (WGS) entry which is preliminary data.</text>
</comment>
<reference evidence="7 8" key="1">
    <citation type="submission" date="2020-10" db="EMBL/GenBank/DDBJ databases">
        <title>Chromosome-scale genome assembly of the Allis shad, Alosa alosa.</title>
        <authorList>
            <person name="Margot Z."/>
            <person name="Christophe K."/>
            <person name="Cabau C."/>
            <person name="Louis A."/>
            <person name="Berthelot C."/>
            <person name="Parey E."/>
            <person name="Roest Crollius H."/>
            <person name="Montfort J."/>
            <person name="Robinson-Rechavi M."/>
            <person name="Bucao C."/>
            <person name="Bouchez O."/>
            <person name="Gislard M."/>
            <person name="Lluch J."/>
            <person name="Milhes M."/>
            <person name="Lampietro C."/>
            <person name="Lopez Roques C."/>
            <person name="Donnadieu C."/>
            <person name="Braasch I."/>
            <person name="Desvignes T."/>
            <person name="Postlethwait J."/>
            <person name="Bobe J."/>
            <person name="Guiguen Y."/>
        </authorList>
    </citation>
    <scope>NUCLEOTIDE SEQUENCE [LARGE SCALE GENOMIC DNA]</scope>
    <source>
        <strain evidence="7">M-15738</strain>
        <tissue evidence="7">Blood</tissue>
    </source>
</reference>
<keyword evidence="8" id="KW-1185">Reference proteome</keyword>
<evidence type="ECO:0000256" key="2">
    <source>
        <dbReference type="ARBA" id="ARBA00022771"/>
    </source>
</evidence>
<accession>A0AAV6G2I1</accession>
<dbReference type="EMBL" id="JADWDJ010000017">
    <property type="protein sequence ID" value="KAG5267702.1"/>
    <property type="molecule type" value="Genomic_DNA"/>
</dbReference>
<dbReference type="Proteomes" id="UP000823561">
    <property type="component" value="Chromosome 17"/>
</dbReference>
<evidence type="ECO:0000256" key="4">
    <source>
        <dbReference type="PROSITE-ProRule" id="PRU00600"/>
    </source>
</evidence>
<name>A0AAV6G2I1_9TELE</name>
<feature type="compositionally biased region" description="Polar residues" evidence="5">
    <location>
        <begin position="835"/>
        <end position="846"/>
    </location>
</feature>
<feature type="domain" description="DBF4-type" evidence="6">
    <location>
        <begin position="40"/>
        <end position="89"/>
    </location>
</feature>
<dbReference type="PROSITE" id="PS51265">
    <property type="entry name" value="ZF_DBF4"/>
    <property type="match status" value="1"/>
</dbReference>
<sequence length="942" mass="102473">MPLEVGPSPSGKDNGQKDPPRKPEKASRASGEPTPGPSSAPQRQGYCSCCQVFYSSVEQHLMSPKHKEVVRTARSAVATGSLMDRFLQDVMRHHPHRYIDTRPTHADLPCLTTLPAPREELSEVYCGSKDDGASVGTREEMPSSDDESCPPAPTQKASLASKKDAPAATITSVKAADIPTTSTHGCLDSFKTHLNPPLSRKDSPTQGFLHRTSSTSLQTLSQSKSYSKHTTKVPTKLASAQPQSPADPLHSKDPSPEQPSTSQPQHRKANKKTNRRGEGDDSASGSLVGAQSSRVPTSKAPALSRPAFESTVLWAPAIPPWKAAHQERTFSDVSDQINQVINDVIDLHCYGRVPKQKKPDIADDDDDGEGSFRLSLHSMSNSAGSRGWDDTLQAALGTTKVDEKNLTGLMETHISLEDQKYKSQLDSALKPAQDTEEEIGETEATTVSRADVGADEVLPDLPHIPPSFVGKTWAQVMQEDDLKIDSLVKEFREGSFRCYFDTESLARYGKHRRRKTRRKTRDPQPQENVDTTATVDCTDVLPLMEHTEEDVVIEEQQQPLPVKEQTAQPQKRFYRLASRCQVVKVSHGTQTTGVSWPMVRRKTVEEIRASLDDAEPPQELGQVTDSANETPKMKTRLCALSLPASYSKVMSPLQPKTVVYVLSSPADTAPSLSKQPGKRRPGGGRKKKTCDLDSAYKYKYKRTPLKYYDPLTNRILKSPPKGVPSTPNPKYYPHVRQLFRSLSPDNNKERYAFELGSESWGSPRGWASSSVADLCASSAGSCLDSAGPSEPGSSLSSSRRALFSRSSMSSGSRFLLGTLTPAPSVADSAPMVPAGSQTSSRGKTSSAAAAAADQAGGPGQGRRKRRCGDKARSLTPAKNPASPPYKRRKKSAKPRAKGKGGGSLQRAVHPRKSPEGRTSPRGKAATRTSPRTTPRTRSRLRP</sequence>
<keyword evidence="2 4" id="KW-0863">Zinc-finger</keyword>
<dbReference type="InterPro" id="IPR038890">
    <property type="entry name" value="ZDBF2"/>
</dbReference>
<feature type="compositionally biased region" description="Basic residues" evidence="5">
    <location>
        <begin position="885"/>
        <end position="898"/>
    </location>
</feature>
<dbReference type="Gene3D" id="6.10.250.3410">
    <property type="entry name" value="DBF zinc finger"/>
    <property type="match status" value="1"/>
</dbReference>
<dbReference type="GO" id="GO:0003676">
    <property type="term" value="F:nucleic acid binding"/>
    <property type="evidence" value="ECO:0007669"/>
    <property type="project" value="InterPro"/>
</dbReference>
<dbReference type="PANTHER" id="PTHR21639">
    <property type="entry name" value="DBF4-TYPE ZINC FINGER-CONTAINING PROTEIN 2"/>
    <property type="match status" value="1"/>
</dbReference>
<feature type="region of interest" description="Disordered" evidence="5">
    <location>
        <begin position="667"/>
        <end position="689"/>
    </location>
</feature>
<protein>
    <recommendedName>
        <fullName evidence="6">DBF4-type domain-containing protein</fullName>
    </recommendedName>
</protein>